<dbReference type="GeneID" id="10503357"/>
<dbReference type="EMBL" id="GL870941">
    <property type="protein sequence ID" value="EGC40596.1"/>
    <property type="molecule type" value="Genomic_DNA"/>
</dbReference>
<name>F0Z655_DICPU</name>
<dbReference type="InParanoid" id="F0Z655"/>
<evidence type="ECO:0000313" key="3">
    <source>
        <dbReference type="Proteomes" id="UP000001064"/>
    </source>
</evidence>
<dbReference type="Pfam" id="PF00535">
    <property type="entry name" value="Glycos_transf_2"/>
    <property type="match status" value="1"/>
</dbReference>
<dbReference type="InterPro" id="IPR050834">
    <property type="entry name" value="Glycosyltransf_2"/>
</dbReference>
<dbReference type="RefSeq" id="XP_003282932.1">
    <property type="nucleotide sequence ID" value="XM_003282884.1"/>
</dbReference>
<protein>
    <recommendedName>
        <fullName evidence="1">Glycosyltransferase 2-like domain-containing protein</fullName>
    </recommendedName>
</protein>
<dbReference type="InterPro" id="IPR001173">
    <property type="entry name" value="Glyco_trans_2-like"/>
</dbReference>
<sequence length="447" mass="53277">MSYTYSSIDLSIFSKLEIQKVDNDINQTLTNNNSTSEIAIVVPFYNHIDYLDFTIRSLIDQTFTDYNVIIVDDASSDWGIKKKLKKLFYDYNNYLNLTIIFNNNNYGLPKCRNIAIEYTNSNWILPLDADDILDERFLEKAFNQIHSIKDTSQYPNIIVTSNVYRFNNDKEDDKIGYINKVGTWKIPKWDSNKLTQNNLLHCSTMFKKSLWSAIGGYDTSLWFGWEDWDFWIRADHYFKNNKLIIRHDNNTINNKIMVNGLNPIIIDEYLFYYRVKKEGLHSFCKVNFKLCYSLFQTLHPYIFSIEDILISHKYIGRNGDVLKNSLATQIKKYPNNPVNYFWLSLIKQYGNNNKNYNNNNPNKNIYEIKELYTKSINLEKSNQINNRNNQYDIINNSLMWQFELHRLLNELETIHYIQAKKDLLLFFKRYNSLNLNNKINRLYHLNI</sequence>
<gene>
    <name evidence="2" type="ORF">DICPUDRAFT_73885</name>
</gene>
<dbReference type="eggNOG" id="ENOG502SBEQ">
    <property type="taxonomic scope" value="Eukaryota"/>
</dbReference>
<feature type="domain" description="Glycosyltransferase 2-like" evidence="1">
    <location>
        <begin position="40"/>
        <end position="171"/>
    </location>
</feature>
<dbReference type="STRING" id="5786.F0Z655"/>
<dbReference type="OrthoDB" id="3784at2759"/>
<dbReference type="AlphaFoldDB" id="F0Z655"/>
<dbReference type="Gene3D" id="3.90.550.10">
    <property type="entry name" value="Spore Coat Polysaccharide Biosynthesis Protein SpsA, Chain A"/>
    <property type="match status" value="1"/>
</dbReference>
<dbReference type="CDD" id="cd00761">
    <property type="entry name" value="Glyco_tranf_GTA_type"/>
    <property type="match status" value="1"/>
</dbReference>
<keyword evidence="3" id="KW-1185">Reference proteome</keyword>
<evidence type="ECO:0000313" key="2">
    <source>
        <dbReference type="EMBL" id="EGC40596.1"/>
    </source>
</evidence>
<dbReference type="OMA" id="GLHSFCK"/>
<dbReference type="PANTHER" id="PTHR43685">
    <property type="entry name" value="GLYCOSYLTRANSFERASE"/>
    <property type="match status" value="1"/>
</dbReference>
<dbReference type="InterPro" id="IPR029044">
    <property type="entry name" value="Nucleotide-diphossugar_trans"/>
</dbReference>
<evidence type="ECO:0000259" key="1">
    <source>
        <dbReference type="Pfam" id="PF00535"/>
    </source>
</evidence>
<dbReference type="Proteomes" id="UP000001064">
    <property type="component" value="Unassembled WGS sequence"/>
</dbReference>
<proteinExistence type="predicted"/>
<reference evidence="3" key="1">
    <citation type="journal article" date="2011" name="Genome Biol.">
        <title>Comparative genomics of the social amoebae Dictyostelium discoideum and Dictyostelium purpureum.</title>
        <authorList>
            <consortium name="US DOE Joint Genome Institute (JGI-PGF)"/>
            <person name="Sucgang R."/>
            <person name="Kuo A."/>
            <person name="Tian X."/>
            <person name="Salerno W."/>
            <person name="Parikh A."/>
            <person name="Feasley C.L."/>
            <person name="Dalin E."/>
            <person name="Tu H."/>
            <person name="Huang E."/>
            <person name="Barry K."/>
            <person name="Lindquist E."/>
            <person name="Shapiro H."/>
            <person name="Bruce D."/>
            <person name="Schmutz J."/>
            <person name="Salamov A."/>
            <person name="Fey P."/>
            <person name="Gaudet P."/>
            <person name="Anjard C."/>
            <person name="Babu M.M."/>
            <person name="Basu S."/>
            <person name="Bushmanova Y."/>
            <person name="van der Wel H."/>
            <person name="Katoh-Kurasawa M."/>
            <person name="Dinh C."/>
            <person name="Coutinho P.M."/>
            <person name="Saito T."/>
            <person name="Elias M."/>
            <person name="Schaap P."/>
            <person name="Kay R.R."/>
            <person name="Henrissat B."/>
            <person name="Eichinger L."/>
            <person name="Rivero F."/>
            <person name="Putnam N.H."/>
            <person name="West C.M."/>
            <person name="Loomis W.F."/>
            <person name="Chisholm R.L."/>
            <person name="Shaulsky G."/>
            <person name="Strassmann J.E."/>
            <person name="Queller D.C."/>
            <person name="Kuspa A."/>
            <person name="Grigoriev I.V."/>
        </authorList>
    </citation>
    <scope>NUCLEOTIDE SEQUENCE [LARGE SCALE GENOMIC DNA]</scope>
    <source>
        <strain evidence="3">QSDP1</strain>
    </source>
</reference>
<dbReference type="VEuPathDB" id="AmoebaDB:DICPUDRAFT_73885"/>
<organism evidence="2 3">
    <name type="scientific">Dictyostelium purpureum</name>
    <name type="common">Slime mold</name>
    <dbReference type="NCBI Taxonomy" id="5786"/>
    <lineage>
        <taxon>Eukaryota</taxon>
        <taxon>Amoebozoa</taxon>
        <taxon>Evosea</taxon>
        <taxon>Eumycetozoa</taxon>
        <taxon>Dictyostelia</taxon>
        <taxon>Dictyosteliales</taxon>
        <taxon>Dictyosteliaceae</taxon>
        <taxon>Dictyostelium</taxon>
    </lineage>
</organism>
<dbReference type="FunCoup" id="F0Z655">
    <property type="interactions" value="743"/>
</dbReference>
<dbReference type="SUPFAM" id="SSF53448">
    <property type="entry name" value="Nucleotide-diphospho-sugar transferases"/>
    <property type="match status" value="1"/>
</dbReference>
<accession>F0Z655</accession>
<dbReference type="PANTHER" id="PTHR43685:SF2">
    <property type="entry name" value="GLYCOSYLTRANSFERASE 2-LIKE DOMAIN-CONTAINING PROTEIN"/>
    <property type="match status" value="1"/>
</dbReference>
<dbReference type="KEGG" id="dpp:DICPUDRAFT_73885"/>